<dbReference type="Gene3D" id="1.20.870.10">
    <property type="entry name" value="Son of sevenless (SoS) protein Chain: S domain 1"/>
    <property type="match status" value="1"/>
</dbReference>
<accession>A0A1M8ACN2</accession>
<dbReference type="InterPro" id="IPR001895">
    <property type="entry name" value="RASGEF_cat_dom"/>
</dbReference>
<feature type="compositionally biased region" description="Polar residues" evidence="5">
    <location>
        <begin position="84"/>
        <end position="112"/>
    </location>
</feature>
<dbReference type="Gene3D" id="1.10.840.10">
    <property type="entry name" value="Ras guanine-nucleotide exchange factors catalytic domain"/>
    <property type="match status" value="1"/>
</dbReference>
<dbReference type="InterPro" id="IPR036964">
    <property type="entry name" value="RASGEF_cat_dom_sf"/>
</dbReference>
<feature type="region of interest" description="Disordered" evidence="5">
    <location>
        <begin position="824"/>
        <end position="852"/>
    </location>
</feature>
<dbReference type="EMBL" id="LT671828">
    <property type="protein sequence ID" value="SHO80087.1"/>
    <property type="molecule type" value="Genomic_DNA"/>
</dbReference>
<dbReference type="PROSITE" id="PS50212">
    <property type="entry name" value="RASGEF_NTER"/>
    <property type="match status" value="1"/>
</dbReference>
<evidence type="ECO:0000256" key="2">
    <source>
        <dbReference type="ARBA" id="ARBA00022658"/>
    </source>
</evidence>
<dbReference type="GO" id="GO:0005085">
    <property type="term" value="F:guanyl-nucleotide exchange factor activity"/>
    <property type="evidence" value="ECO:0007669"/>
    <property type="project" value="UniProtKB-KW"/>
</dbReference>
<feature type="domain" description="Ras-GEF" evidence="7">
    <location>
        <begin position="548"/>
        <end position="796"/>
    </location>
</feature>
<keyword evidence="2 3" id="KW-0344">Guanine-nucleotide releasing factor</keyword>
<dbReference type="VEuPathDB" id="FungiDB:MSYG_4442"/>
<proteinExistence type="predicted"/>
<dbReference type="Proteomes" id="UP000186303">
    <property type="component" value="Chromosome 8"/>
</dbReference>
<evidence type="ECO:0000256" key="3">
    <source>
        <dbReference type="PROSITE-ProRule" id="PRU00168"/>
    </source>
</evidence>
<evidence type="ECO:0000256" key="4">
    <source>
        <dbReference type="PROSITE-ProRule" id="PRU00192"/>
    </source>
</evidence>
<dbReference type="SUPFAM" id="SSF48366">
    <property type="entry name" value="Ras GEF"/>
    <property type="match status" value="1"/>
</dbReference>
<keyword evidence="10" id="KW-1185">Reference proteome</keyword>
<evidence type="ECO:0000313" key="9">
    <source>
        <dbReference type="EMBL" id="SHO80087.1"/>
    </source>
</evidence>
<dbReference type="PROSITE" id="PS50009">
    <property type="entry name" value="RASGEF_CAT"/>
    <property type="match status" value="1"/>
</dbReference>
<feature type="domain" description="SH3" evidence="6">
    <location>
        <begin position="1"/>
        <end position="55"/>
    </location>
</feature>
<evidence type="ECO:0000256" key="5">
    <source>
        <dbReference type="SAM" id="MobiDB-lite"/>
    </source>
</evidence>
<keyword evidence="1 4" id="KW-0728">SH3 domain</keyword>
<dbReference type="PROSITE" id="PS50002">
    <property type="entry name" value="SH3"/>
    <property type="match status" value="1"/>
</dbReference>
<dbReference type="InterPro" id="IPR036028">
    <property type="entry name" value="SH3-like_dom_sf"/>
</dbReference>
<feature type="compositionally biased region" description="Low complexity" evidence="5">
    <location>
        <begin position="836"/>
        <end position="852"/>
    </location>
</feature>
<evidence type="ECO:0000313" key="10">
    <source>
        <dbReference type="Proteomes" id="UP000186303"/>
    </source>
</evidence>
<evidence type="ECO:0000259" key="8">
    <source>
        <dbReference type="PROSITE" id="PS50212"/>
    </source>
</evidence>
<protein>
    <submittedName>
        <fullName evidence="9">Similar to S.cerevisiae protein CDC25 (Membrane bound guanine nucleotide exchange factor)</fullName>
    </submittedName>
</protein>
<feature type="domain" description="N-terminal Ras-GEF" evidence="8">
    <location>
        <begin position="382"/>
        <end position="496"/>
    </location>
</feature>
<dbReference type="GO" id="GO:0005886">
    <property type="term" value="C:plasma membrane"/>
    <property type="evidence" value="ECO:0007669"/>
    <property type="project" value="TreeGrafter"/>
</dbReference>
<reference evidence="10" key="1">
    <citation type="journal article" date="2017" name="Nucleic Acids Res.">
        <title>Proteogenomics produces comprehensive and highly accurate protein-coding gene annotation in a complete genome assembly of Malassezia sympodialis.</title>
        <authorList>
            <person name="Zhu Y."/>
            <person name="Engstroem P.G."/>
            <person name="Tellgren-Roth C."/>
            <person name="Baudo C.D."/>
            <person name="Kennell J.C."/>
            <person name="Sun S."/>
            <person name="Billmyre R.B."/>
            <person name="Schroeder M.S."/>
            <person name="Andersson A."/>
            <person name="Holm T."/>
            <person name="Sigurgeirsson B."/>
            <person name="Wu G."/>
            <person name="Sankaranarayanan S.R."/>
            <person name="Siddharthan R."/>
            <person name="Sanyal K."/>
            <person name="Lundeberg J."/>
            <person name="Nystedt B."/>
            <person name="Boekhout T."/>
            <person name="Dawson T.L. Jr."/>
            <person name="Heitman J."/>
            <person name="Scheynius A."/>
            <person name="Lehtioe J."/>
        </authorList>
    </citation>
    <scope>NUCLEOTIDE SEQUENCE [LARGE SCALE GENOMIC DNA]</scope>
    <source>
        <strain evidence="10">ATCC 42132</strain>
    </source>
</reference>
<dbReference type="AlphaFoldDB" id="A0A1M8ACN2"/>
<evidence type="ECO:0000259" key="6">
    <source>
        <dbReference type="PROSITE" id="PS50002"/>
    </source>
</evidence>
<evidence type="ECO:0000259" key="7">
    <source>
        <dbReference type="PROSITE" id="PS50009"/>
    </source>
</evidence>
<dbReference type="Pfam" id="PF00617">
    <property type="entry name" value="RasGEF"/>
    <property type="match status" value="1"/>
</dbReference>
<dbReference type="OrthoDB" id="28357at2759"/>
<dbReference type="SUPFAM" id="SSF50044">
    <property type="entry name" value="SH3-domain"/>
    <property type="match status" value="1"/>
</dbReference>
<dbReference type="SMART" id="SM00147">
    <property type="entry name" value="RasGEF"/>
    <property type="match status" value="1"/>
</dbReference>
<dbReference type="InterPro" id="IPR001452">
    <property type="entry name" value="SH3_domain"/>
</dbReference>
<sequence length="852" mass="95286">MAIEDFDGSISPSCLPIKYGQQLRVYKYDSTGWCDVQSSHARGWVPASYVVSLDTWRARLKNTSDTSMPENVEETKGRDVDPVATSSDLDSPPSTVQPESLGSPTKDPSTYTFTNSISAQLNRMEVRVLPGLMPMGVEEARSHCTTTHDMLLSKLAAFVGQLHIFENVVLASAFQNLVDVSHECLVPGHNLSALVHSISALSQAIWAPPDAFGHLKEAQKSLDKLLAQFASIQNLSVSNDIQIQGSPNDYRSTLMQLASSMIKAANMCLEAMFSVLDIAPATTVVQIWRPMTLFSPGNRVFSRSLQASAQGNGRRVASATLAELPSKPMLRLPNPEGLHNYVQNQRELQPSPVRVEPTGAWVSPSVRTVVEPYGDGILARSEGGRVLGGDIIGLLSSLCKDSMCCSTDASVFLQNFRSFCTPQDLLALVLDQFHKSASVAGRQCLCRLLYTWVSQYWYAPVDYVVLPDLLEFAQLPVCKTMQWSTESLSSVCNWRLHQHDEEFPSDPQPRLSLPISEGKKMSRMISQRLLTILRQSKVLWDIDVLEFDPGELARQITYRESTLFNQITIHELINRRDDYKDTKYHSKCTHVKEMSLLSTQLTNWLGECILREPDLKRRSQKLRFFIVLALEALELGNYNLVMSLLSGLNLSIIGRLKNTWAGVSARKKAKLDNLCKIFDTSRNFRTYRMHLRTRQGPTVPFLGLILTDITFCCSGNTVMRTFPSCPEPLINFVRCQMLSNIYHTVNRFQRAYPIEPIPEMQNFLQLILAQGSTYTPDNYSTAMERMYQRSLALEPRDAIPDVLPPQKGNVMSRTLSAILNTHGSSSLGLQNEKNSEPISRPTSSASSSSMHR</sequence>
<dbReference type="Gene3D" id="2.30.30.40">
    <property type="entry name" value="SH3 Domains"/>
    <property type="match status" value="1"/>
</dbReference>
<dbReference type="Pfam" id="PF00618">
    <property type="entry name" value="RasGEF_N"/>
    <property type="match status" value="1"/>
</dbReference>
<name>A0A1M8ACN2_MALS4</name>
<dbReference type="InterPro" id="IPR008937">
    <property type="entry name" value="Ras-like_GEF"/>
</dbReference>
<dbReference type="PANTHER" id="PTHR23113">
    <property type="entry name" value="GUANINE NUCLEOTIDE EXCHANGE FACTOR"/>
    <property type="match status" value="1"/>
</dbReference>
<dbReference type="STRING" id="1230383.A0A1M8ACN2"/>
<dbReference type="GO" id="GO:0007265">
    <property type="term" value="P:Ras protein signal transduction"/>
    <property type="evidence" value="ECO:0007669"/>
    <property type="project" value="TreeGrafter"/>
</dbReference>
<gene>
    <name evidence="9" type="ORF">MSYG_4442</name>
</gene>
<feature type="region of interest" description="Disordered" evidence="5">
    <location>
        <begin position="64"/>
        <end position="112"/>
    </location>
</feature>
<dbReference type="InterPro" id="IPR023578">
    <property type="entry name" value="Ras_GEF_dom_sf"/>
</dbReference>
<dbReference type="InterPro" id="IPR000651">
    <property type="entry name" value="Ras-like_Gua-exchang_fac_N"/>
</dbReference>
<organism evidence="9 10">
    <name type="scientific">Malassezia sympodialis (strain ATCC 42132)</name>
    <name type="common">Atopic eczema-associated yeast</name>
    <dbReference type="NCBI Taxonomy" id="1230383"/>
    <lineage>
        <taxon>Eukaryota</taxon>
        <taxon>Fungi</taxon>
        <taxon>Dikarya</taxon>
        <taxon>Basidiomycota</taxon>
        <taxon>Ustilaginomycotina</taxon>
        <taxon>Malasseziomycetes</taxon>
        <taxon>Malasseziales</taxon>
        <taxon>Malasseziaceae</taxon>
        <taxon>Malassezia</taxon>
    </lineage>
</organism>
<evidence type="ECO:0000256" key="1">
    <source>
        <dbReference type="ARBA" id="ARBA00022443"/>
    </source>
</evidence>
<dbReference type="PANTHER" id="PTHR23113:SF368">
    <property type="entry name" value="CELL DIVISION CONTROL PROTEIN 25"/>
    <property type="match status" value="1"/>
</dbReference>